<dbReference type="EMBL" id="JACGWN010000007">
    <property type="protein sequence ID" value="KAL0444395.1"/>
    <property type="molecule type" value="Genomic_DNA"/>
</dbReference>
<accession>A0AAW2WSI4</accession>
<evidence type="ECO:0000313" key="1">
    <source>
        <dbReference type="EMBL" id="KAL0444395.1"/>
    </source>
</evidence>
<organism evidence="1">
    <name type="scientific">Sesamum latifolium</name>
    <dbReference type="NCBI Taxonomy" id="2727402"/>
    <lineage>
        <taxon>Eukaryota</taxon>
        <taxon>Viridiplantae</taxon>
        <taxon>Streptophyta</taxon>
        <taxon>Embryophyta</taxon>
        <taxon>Tracheophyta</taxon>
        <taxon>Spermatophyta</taxon>
        <taxon>Magnoliopsida</taxon>
        <taxon>eudicotyledons</taxon>
        <taxon>Gunneridae</taxon>
        <taxon>Pentapetalae</taxon>
        <taxon>asterids</taxon>
        <taxon>lamiids</taxon>
        <taxon>Lamiales</taxon>
        <taxon>Pedaliaceae</taxon>
        <taxon>Sesamum</taxon>
    </lineage>
</organism>
<proteinExistence type="predicted"/>
<reference evidence="1" key="1">
    <citation type="submission" date="2020-06" db="EMBL/GenBank/DDBJ databases">
        <authorList>
            <person name="Li T."/>
            <person name="Hu X."/>
            <person name="Zhang T."/>
            <person name="Song X."/>
            <person name="Zhang H."/>
            <person name="Dai N."/>
            <person name="Sheng W."/>
            <person name="Hou X."/>
            <person name="Wei L."/>
        </authorList>
    </citation>
    <scope>NUCLEOTIDE SEQUENCE</scope>
    <source>
        <strain evidence="1">KEN1</strain>
        <tissue evidence="1">Leaf</tissue>
    </source>
</reference>
<protein>
    <submittedName>
        <fullName evidence="1">Uncharacterized protein</fullName>
    </submittedName>
</protein>
<gene>
    <name evidence="1" type="ORF">Slati_2162200</name>
</gene>
<name>A0AAW2WSI4_9LAMI</name>
<comment type="caution">
    <text evidence="1">The sequence shown here is derived from an EMBL/GenBank/DDBJ whole genome shotgun (WGS) entry which is preliminary data.</text>
</comment>
<reference evidence="1" key="2">
    <citation type="journal article" date="2024" name="Plant">
        <title>Genomic evolution and insights into agronomic trait innovations of Sesamum species.</title>
        <authorList>
            <person name="Miao H."/>
            <person name="Wang L."/>
            <person name="Qu L."/>
            <person name="Liu H."/>
            <person name="Sun Y."/>
            <person name="Le M."/>
            <person name="Wang Q."/>
            <person name="Wei S."/>
            <person name="Zheng Y."/>
            <person name="Lin W."/>
            <person name="Duan Y."/>
            <person name="Cao H."/>
            <person name="Xiong S."/>
            <person name="Wang X."/>
            <person name="Wei L."/>
            <person name="Li C."/>
            <person name="Ma Q."/>
            <person name="Ju M."/>
            <person name="Zhao R."/>
            <person name="Li G."/>
            <person name="Mu C."/>
            <person name="Tian Q."/>
            <person name="Mei H."/>
            <person name="Zhang T."/>
            <person name="Gao T."/>
            <person name="Zhang H."/>
        </authorList>
    </citation>
    <scope>NUCLEOTIDE SEQUENCE</scope>
    <source>
        <strain evidence="1">KEN1</strain>
    </source>
</reference>
<dbReference type="AlphaFoldDB" id="A0AAW2WSI4"/>
<sequence>MGAKTRGSGVVCAKVAGVDPATAGVGGMPVTICRACALPEVSGAFCLFVVLPGSSIGTHVLNSKFPQTVPIDACDSARVQLNLGL</sequence>